<dbReference type="InterPro" id="IPR027417">
    <property type="entry name" value="P-loop_NTPase"/>
</dbReference>
<dbReference type="NCBIfam" id="NF006958">
    <property type="entry name" value="PRK09435.1"/>
    <property type="match status" value="1"/>
</dbReference>
<organism evidence="2 3">
    <name type="scientific">Prevotella koreensis</name>
    <dbReference type="NCBI Taxonomy" id="2490854"/>
    <lineage>
        <taxon>Bacteria</taxon>
        <taxon>Pseudomonadati</taxon>
        <taxon>Bacteroidota</taxon>
        <taxon>Bacteroidia</taxon>
        <taxon>Bacteroidales</taxon>
        <taxon>Prevotellaceae</taxon>
        <taxon>Prevotella</taxon>
    </lineage>
</organism>
<dbReference type="NCBIfam" id="TIGR00750">
    <property type="entry name" value="lao"/>
    <property type="match status" value="1"/>
</dbReference>
<evidence type="ECO:0000313" key="2">
    <source>
        <dbReference type="EMBL" id="RUL60173.1"/>
    </source>
</evidence>
<comment type="similarity">
    <text evidence="1">Belongs to the SIMIBI class G3E GTPase family. ArgK/MeaB subfamily.</text>
</comment>
<dbReference type="RefSeq" id="WP_126679265.1">
    <property type="nucleotide sequence ID" value="NZ_CAUTIM010000032.1"/>
</dbReference>
<dbReference type="PANTHER" id="PTHR23408">
    <property type="entry name" value="METHYLMALONYL-COA MUTASE"/>
    <property type="match status" value="1"/>
</dbReference>
<dbReference type="OrthoDB" id="9778292at2"/>
<dbReference type="GO" id="GO:0003924">
    <property type="term" value="F:GTPase activity"/>
    <property type="evidence" value="ECO:0007669"/>
    <property type="project" value="InterPro"/>
</dbReference>
<gene>
    <name evidence="2" type="primary">meaB</name>
    <name evidence="2" type="ORF">EHV08_10760</name>
</gene>
<evidence type="ECO:0000313" key="3">
    <source>
        <dbReference type="Proteomes" id="UP000278983"/>
    </source>
</evidence>
<reference evidence="2 3" key="1">
    <citation type="submission" date="2018-12" db="EMBL/GenBank/DDBJ databases">
        <title>Genome sequencing of Prevotella sp. KCOM 3155 (= JS262).</title>
        <authorList>
            <person name="Kook J.-K."/>
            <person name="Park S.-N."/>
            <person name="Lim Y.K."/>
        </authorList>
    </citation>
    <scope>NUCLEOTIDE SEQUENCE [LARGE SCALE GENOMIC DNA]</scope>
    <source>
        <strain evidence="2 3">KCOM 3155</strain>
    </source>
</reference>
<evidence type="ECO:0000256" key="1">
    <source>
        <dbReference type="ARBA" id="ARBA00009625"/>
    </source>
</evidence>
<dbReference type="CDD" id="cd03114">
    <property type="entry name" value="MMAA-like"/>
    <property type="match status" value="1"/>
</dbReference>
<dbReference type="GO" id="GO:0005525">
    <property type="term" value="F:GTP binding"/>
    <property type="evidence" value="ECO:0007669"/>
    <property type="project" value="InterPro"/>
</dbReference>
<accession>A0A3S0PBW3</accession>
<dbReference type="AlphaFoldDB" id="A0A3S0PBW3"/>
<dbReference type="Gene3D" id="1.20.5.170">
    <property type="match status" value="1"/>
</dbReference>
<dbReference type="PANTHER" id="PTHR23408:SF3">
    <property type="entry name" value="METHYLMALONIC ACIDURIA TYPE A PROTEIN, MITOCHONDRIAL"/>
    <property type="match status" value="1"/>
</dbReference>
<dbReference type="Proteomes" id="UP000278983">
    <property type="component" value="Unassembled WGS sequence"/>
</dbReference>
<protein>
    <submittedName>
        <fullName evidence="2">Methylmalonyl Co-A mutase-associated GTPase MeaB</fullName>
    </submittedName>
</protein>
<name>A0A3S0PBW3_9BACT</name>
<sequence>MEHPENNEEYKGLTVNSGVKQPSIVNPYLKRGHFRRREISVGDMVDGIIKGDVTILSQAVTLVESVNPAHQQKAQEVIEKCLPYSGSSIRIGISGVPGAGKSTSIDQFGIHVLERTGGKLAVLAIDPSSERSKGSILGDKTRMEKLALHPDAFIRPSPTAGSLGGVARKTRESIILCEAAGFDKIFVETVGVGQSETACHSMVDFFLLIQLAGTGDELQGIKRGIMEISDGIVINKCDGNNVDKCQMAATNFRNALHFFPMPDSGWLPKVLCYSGFYGTGIKEIWDMVYEYIDFVKHNGYFNYRRNEQAKYWMYESINENLRNSFYNNVQVQESILRSEQSVLNGEKTSFAAAADLLSMYFDLLRKEK</sequence>
<dbReference type="EMBL" id="RYYU01000001">
    <property type="protein sequence ID" value="RUL60173.1"/>
    <property type="molecule type" value="Genomic_DNA"/>
</dbReference>
<dbReference type="Pfam" id="PF03308">
    <property type="entry name" value="MeaB"/>
    <property type="match status" value="1"/>
</dbReference>
<keyword evidence="3" id="KW-1185">Reference proteome</keyword>
<dbReference type="SUPFAM" id="SSF52540">
    <property type="entry name" value="P-loop containing nucleoside triphosphate hydrolases"/>
    <property type="match status" value="1"/>
</dbReference>
<proteinExistence type="inferred from homology"/>
<comment type="caution">
    <text evidence="2">The sequence shown here is derived from an EMBL/GenBank/DDBJ whole genome shotgun (WGS) entry which is preliminary data.</text>
</comment>
<dbReference type="InterPro" id="IPR005129">
    <property type="entry name" value="GTPase_ArgK"/>
</dbReference>
<dbReference type="GO" id="GO:0005737">
    <property type="term" value="C:cytoplasm"/>
    <property type="evidence" value="ECO:0007669"/>
    <property type="project" value="TreeGrafter"/>
</dbReference>
<dbReference type="Gene3D" id="1.10.287.130">
    <property type="match status" value="1"/>
</dbReference>
<dbReference type="Gene3D" id="3.40.50.300">
    <property type="entry name" value="P-loop containing nucleotide triphosphate hydrolases"/>
    <property type="match status" value="1"/>
</dbReference>